<dbReference type="GO" id="GO:0004843">
    <property type="term" value="F:cysteine-type deubiquitinase activity"/>
    <property type="evidence" value="ECO:0007669"/>
    <property type="project" value="UniProtKB-UniRule"/>
</dbReference>
<evidence type="ECO:0000256" key="1">
    <source>
        <dbReference type="ARBA" id="ARBA00000707"/>
    </source>
</evidence>
<sequence length="699" mass="79098">MATMDVLPASFSHAHERLDGSKAVTKDVNLSSQCKSAVALLKERPITFVRARKQTQCTYANEFDSNDHNKLAKGEQKKSIISKNEILTLMEWRNARKIGPGFSNLGNTCYLNSVLQCLCYTPCLVQYLLQNRNTISKKKQVNSFCALQSIVNLFARVHLEVKSVQSQNAFHNKSLQHAKVMQPRDFVMNVRLLSKHFRIGRQEDAHEFFRSLLDSIQKSSLQAARFASDSDPLASTTMIPRIFGGKLKSSLKCVKCSYVSEHLEDFQDLSLEIHNGIQTITEAIDHFTAVEKLDETNAWKCTKCRLFNRAEKGLTIAEYPNVLVIQLKRFDGFLGGKLKKHISFPLELALPNTCKSKSQNRTKYTLYAILVHAGHSTDCGHYYAFVKGSSRQWYEMNDDSVRWVSADTVLSQRAYMLFYSRVIDKDTKPATTSISNVKEGAVQQRRSLPESADRSVNFNKESAPKTAVEGAQRVNEDYEISNVSPIESSERDRELMKDNDVEIPAIGTVVTFHVHQQDVMNATEAQMSSVFAGYNSRFRFSFDASTMWTISPSVQMQSVKVECESKGIQAKEFKRGDKATQSSLEPVPAHIVRPIRGGVNVSLYGREIEKWNEDSHTSSTASQDANLSTAHDRILGNLVQEDHQRRQLGRLDSWNQTLDTGKLKKIRQKRDFVSNEGRSNSFQHAQEAKRARYGKTDKC</sequence>
<evidence type="ECO:0000313" key="10">
    <source>
        <dbReference type="EMBL" id="CCA25244.1"/>
    </source>
</evidence>
<dbReference type="AlphaFoldDB" id="F0WV08"/>
<dbReference type="PANTHER" id="PTHR24006">
    <property type="entry name" value="UBIQUITIN CARBOXYL-TERMINAL HYDROLASE"/>
    <property type="match status" value="1"/>
</dbReference>
<reference evidence="10" key="2">
    <citation type="submission" date="2011-02" db="EMBL/GenBank/DDBJ databases">
        <authorList>
            <person name="MacLean D."/>
        </authorList>
    </citation>
    <scope>NUCLEOTIDE SEQUENCE</scope>
</reference>
<comment type="similarity">
    <text evidence="2 7">Belongs to the peptidase C19 family.</text>
</comment>
<feature type="domain" description="USP" evidence="9">
    <location>
        <begin position="100"/>
        <end position="422"/>
    </location>
</feature>
<evidence type="ECO:0000259" key="9">
    <source>
        <dbReference type="PROSITE" id="PS50235"/>
    </source>
</evidence>
<dbReference type="InterPro" id="IPR050164">
    <property type="entry name" value="Peptidase_C19"/>
</dbReference>
<accession>F0WV08</accession>
<dbReference type="Pfam" id="PF00443">
    <property type="entry name" value="UCH"/>
    <property type="match status" value="1"/>
</dbReference>
<dbReference type="PROSITE" id="PS50235">
    <property type="entry name" value="USP_3"/>
    <property type="match status" value="1"/>
</dbReference>
<name>F0WV08_9STRA</name>
<dbReference type="GO" id="GO:0016579">
    <property type="term" value="P:protein deubiquitination"/>
    <property type="evidence" value="ECO:0007669"/>
    <property type="project" value="InterPro"/>
</dbReference>
<evidence type="ECO:0000256" key="7">
    <source>
        <dbReference type="RuleBase" id="RU366025"/>
    </source>
</evidence>
<dbReference type="SUPFAM" id="SSF54001">
    <property type="entry name" value="Cysteine proteinases"/>
    <property type="match status" value="1"/>
</dbReference>
<feature type="region of interest" description="Disordered" evidence="8">
    <location>
        <begin position="448"/>
        <end position="470"/>
    </location>
</feature>
<dbReference type="GO" id="GO:0005634">
    <property type="term" value="C:nucleus"/>
    <property type="evidence" value="ECO:0007669"/>
    <property type="project" value="TreeGrafter"/>
</dbReference>
<dbReference type="InterPro" id="IPR001394">
    <property type="entry name" value="Peptidase_C19_UCH"/>
</dbReference>
<gene>
    <name evidence="10" type="primary">AlNc14C284G10153</name>
    <name evidence="10" type="ORF">ALNC14_113880</name>
</gene>
<evidence type="ECO:0000256" key="5">
    <source>
        <dbReference type="ARBA" id="ARBA00022801"/>
    </source>
</evidence>
<organism evidence="10">
    <name type="scientific">Albugo laibachii Nc14</name>
    <dbReference type="NCBI Taxonomy" id="890382"/>
    <lineage>
        <taxon>Eukaryota</taxon>
        <taxon>Sar</taxon>
        <taxon>Stramenopiles</taxon>
        <taxon>Oomycota</taxon>
        <taxon>Peronosporomycetes</taxon>
        <taxon>Albuginales</taxon>
        <taxon>Albuginaceae</taxon>
        <taxon>Albugo</taxon>
    </lineage>
</organism>
<protein>
    <recommendedName>
        <fullName evidence="7">Ubiquitin carboxyl-terminal hydrolase</fullName>
        <ecNumber evidence="7">3.4.19.12</ecNumber>
    </recommendedName>
</protein>
<dbReference type="EC" id="3.4.19.12" evidence="7"/>
<keyword evidence="5 7" id="KW-0378">Hydrolase</keyword>
<evidence type="ECO:0000256" key="4">
    <source>
        <dbReference type="ARBA" id="ARBA00022786"/>
    </source>
</evidence>
<dbReference type="InterPro" id="IPR038765">
    <property type="entry name" value="Papain-like_cys_pep_sf"/>
</dbReference>
<dbReference type="Gene3D" id="3.90.70.10">
    <property type="entry name" value="Cysteine proteinases"/>
    <property type="match status" value="1"/>
</dbReference>
<dbReference type="InterPro" id="IPR028889">
    <property type="entry name" value="USP"/>
</dbReference>
<dbReference type="GO" id="GO:0006508">
    <property type="term" value="P:proteolysis"/>
    <property type="evidence" value="ECO:0007669"/>
    <property type="project" value="UniProtKB-KW"/>
</dbReference>
<feature type="compositionally biased region" description="Basic and acidic residues" evidence="8">
    <location>
        <begin position="686"/>
        <end position="699"/>
    </location>
</feature>
<evidence type="ECO:0000256" key="3">
    <source>
        <dbReference type="ARBA" id="ARBA00022670"/>
    </source>
</evidence>
<dbReference type="PROSITE" id="PS00973">
    <property type="entry name" value="USP_2"/>
    <property type="match status" value="1"/>
</dbReference>
<dbReference type="HOGENOM" id="CLU_018664_0_0_1"/>
<keyword evidence="4 7" id="KW-0833">Ubl conjugation pathway</keyword>
<feature type="region of interest" description="Disordered" evidence="8">
    <location>
        <begin position="672"/>
        <end position="699"/>
    </location>
</feature>
<proteinExistence type="inferred from homology"/>
<dbReference type="InterPro" id="IPR018200">
    <property type="entry name" value="USP_CS"/>
</dbReference>
<dbReference type="GO" id="GO:0005829">
    <property type="term" value="C:cytosol"/>
    <property type="evidence" value="ECO:0007669"/>
    <property type="project" value="TreeGrafter"/>
</dbReference>
<evidence type="ECO:0000256" key="6">
    <source>
        <dbReference type="ARBA" id="ARBA00022807"/>
    </source>
</evidence>
<comment type="catalytic activity">
    <reaction evidence="1 7">
        <text>Thiol-dependent hydrolysis of ester, thioester, amide, peptide and isopeptide bonds formed by the C-terminal Gly of ubiquitin (a 76-residue protein attached to proteins as an intracellular targeting signal).</text>
        <dbReference type="EC" id="3.4.19.12"/>
    </reaction>
</comment>
<evidence type="ECO:0000256" key="8">
    <source>
        <dbReference type="SAM" id="MobiDB-lite"/>
    </source>
</evidence>
<dbReference type="PROSITE" id="PS00972">
    <property type="entry name" value="USP_1"/>
    <property type="match status" value="1"/>
</dbReference>
<keyword evidence="6 7" id="KW-0788">Thiol protease</keyword>
<evidence type="ECO:0000256" key="2">
    <source>
        <dbReference type="ARBA" id="ARBA00009085"/>
    </source>
</evidence>
<reference evidence="10" key="1">
    <citation type="journal article" date="2011" name="PLoS Biol.">
        <title>Gene gain and loss during evolution of obligate parasitism in the white rust pathogen of Arabidopsis thaliana.</title>
        <authorList>
            <person name="Kemen E."/>
            <person name="Gardiner A."/>
            <person name="Schultz-Larsen T."/>
            <person name="Kemen A.C."/>
            <person name="Balmuth A.L."/>
            <person name="Robert-Seilaniantz A."/>
            <person name="Bailey K."/>
            <person name="Holub E."/>
            <person name="Studholme D.J."/>
            <person name="Maclean D."/>
            <person name="Jones J.D."/>
        </authorList>
    </citation>
    <scope>NUCLEOTIDE SEQUENCE</scope>
</reference>
<dbReference type="PANTHER" id="PTHR24006:SF758">
    <property type="entry name" value="UBIQUITIN CARBOXYL-TERMINAL HYDROLASE 36"/>
    <property type="match status" value="1"/>
</dbReference>
<dbReference type="EMBL" id="FR824329">
    <property type="protein sequence ID" value="CCA25244.1"/>
    <property type="molecule type" value="Genomic_DNA"/>
</dbReference>
<keyword evidence="3 7" id="KW-0645">Protease</keyword>